<proteinExistence type="predicted"/>
<keyword evidence="2" id="KW-1185">Reference proteome</keyword>
<protein>
    <recommendedName>
        <fullName evidence="3">ABC transporter permease</fullName>
    </recommendedName>
</protein>
<organism evidence="1">
    <name type="scientific">Longilinea arvoryzae</name>
    <dbReference type="NCBI Taxonomy" id="360412"/>
    <lineage>
        <taxon>Bacteria</taxon>
        <taxon>Bacillati</taxon>
        <taxon>Chloroflexota</taxon>
        <taxon>Anaerolineae</taxon>
        <taxon>Anaerolineales</taxon>
        <taxon>Anaerolineaceae</taxon>
        <taxon>Longilinea</taxon>
    </lineage>
</organism>
<evidence type="ECO:0000313" key="2">
    <source>
        <dbReference type="Proteomes" id="UP000055060"/>
    </source>
</evidence>
<dbReference type="AlphaFoldDB" id="A0A0K8MXV6"/>
<accession>A0A0K8MXV6</accession>
<dbReference type="RefSeq" id="WP_172797953.1">
    <property type="nucleotide sequence ID" value="NZ_DF967973.1"/>
</dbReference>
<reference evidence="1" key="1">
    <citation type="submission" date="2015-07" db="EMBL/GenBank/DDBJ databases">
        <title>Draft Genome Sequences of Anaerolinea thermolimosa IMO-1, Bellilinea caldifistulae GOMI-1, Leptolinea tardivitalis YMTK-2, Levilinea saccharolytica KIBI-1,Longilinea arvoryzae KOME-1, Previously Described as Members of the Anaerolineaceae (Chloroflexi).</title>
        <authorList>
            <person name="Sekiguchi Y."/>
            <person name="Ohashi A."/>
            <person name="Matsuura N."/>
            <person name="Tourlousse M.D."/>
        </authorList>
    </citation>
    <scope>NUCLEOTIDE SEQUENCE [LARGE SCALE GENOMIC DNA]</scope>
    <source>
        <strain evidence="1">KOME-1</strain>
    </source>
</reference>
<evidence type="ECO:0000313" key="1">
    <source>
        <dbReference type="EMBL" id="GAP16089.1"/>
    </source>
</evidence>
<name>A0A0K8MXV6_9CHLR</name>
<evidence type="ECO:0008006" key="3">
    <source>
        <dbReference type="Google" id="ProtNLM"/>
    </source>
</evidence>
<dbReference type="Proteomes" id="UP000055060">
    <property type="component" value="Unassembled WGS sequence"/>
</dbReference>
<sequence length="45" mass="5145">MRLPLNVLRRVFSKENLLALLVCLILIALVIFTADSAPLWIYQGF</sequence>
<dbReference type="EMBL" id="DF967973">
    <property type="protein sequence ID" value="GAP16089.1"/>
    <property type="molecule type" value="Genomic_DNA"/>
</dbReference>
<gene>
    <name evidence="1" type="ORF">LARV_03885</name>
</gene>